<evidence type="ECO:0000256" key="2">
    <source>
        <dbReference type="ARBA" id="ARBA00022679"/>
    </source>
</evidence>
<comment type="similarity">
    <text evidence="1">Belongs to the HipA Ser/Thr kinase family.</text>
</comment>
<comment type="caution">
    <text evidence="6">The sequence shown here is derived from an EMBL/GenBank/DDBJ whole genome shotgun (WGS) entry which is preliminary data.</text>
</comment>
<dbReference type="PANTHER" id="PTHR37419">
    <property type="entry name" value="SERINE/THREONINE-PROTEIN KINASE TOXIN HIPA"/>
    <property type="match status" value="1"/>
</dbReference>
<keyword evidence="3" id="KW-0418">Kinase</keyword>
<sequence length="467" mass="51556">MNIKALGISIGQQQQRIGVLFQYREPGRDDAQVVTRFVADDAFVRRVDPPVVSAAYLSENPAQQAAFWRDITATPFNGRYSNRNGWLLPAFFQNLLPEGVFRDHVAALRACAPTDNFEMLAACGKDLPGNVHAFPVVLSQEEISRYITQDQDALEMSVTEAPMEDGVSLSGVQPKVAVIQDGDRYVGRTKDADTHIIAKLPVVGQPRMPELEYLSLQLAAAAGVNACEAYLEPLEKLAVQHGYDLGDADGRTKFLAVVRYDRKPEGGRIHCEDFAQVLGQMPEDKYGGGRRGGSPLTYLDVAAVLYAFESLGEAAVHELLRRLVVNEMLGNPDMHLKNIGLRYPDGRTPEFPPAYDIVAYAAFNRNVGHGLLIVPPDILPRRRDTRDAPKTRQQLSPLLLRAFCGALGIPEKPAAKIITDCVRKASRTWPALIAAASITGQQKKKLLAHFEAHPFVESLARRQRFKP</sequence>
<name>A0A4V1MRJ2_9BURK</name>
<reference evidence="6 7" key="1">
    <citation type="journal article" date="2017" name="Int. J. Syst. Evol. Microbiol.">
        <title>Achromobacter aloeverae sp. nov., isolated from the root of Aloe vera (L.) Burm.f.</title>
        <authorList>
            <person name="Kuncharoen N."/>
            <person name="Muramatsu Y."/>
            <person name="Shibata C."/>
            <person name="Kamakura Y."/>
            <person name="Nakagawa Y."/>
            <person name="Tanasupawat S."/>
        </authorList>
    </citation>
    <scope>NUCLEOTIDE SEQUENCE [LARGE SCALE GENOMIC DNA]</scope>
    <source>
        <strain evidence="6 7">AVA-1</strain>
    </source>
</reference>
<gene>
    <name evidence="6" type="ORF">C7R54_24305</name>
</gene>
<dbReference type="InterPro" id="IPR052028">
    <property type="entry name" value="HipA_Ser/Thr_kinase"/>
</dbReference>
<evidence type="ECO:0000313" key="7">
    <source>
        <dbReference type="Proteomes" id="UP000290849"/>
    </source>
</evidence>
<dbReference type="EMBL" id="PYAL01000008">
    <property type="protein sequence ID" value="RXN84504.1"/>
    <property type="molecule type" value="Genomic_DNA"/>
</dbReference>
<dbReference type="Pfam" id="PF13657">
    <property type="entry name" value="Couple_hipA"/>
    <property type="match status" value="1"/>
</dbReference>
<dbReference type="InterPro" id="IPR017508">
    <property type="entry name" value="HipA_N1"/>
</dbReference>
<dbReference type="PANTHER" id="PTHR37419:SF1">
    <property type="entry name" value="SERINE_THREONINE-PROTEIN KINASE TOXIN HIPA"/>
    <property type="match status" value="1"/>
</dbReference>
<keyword evidence="2" id="KW-0808">Transferase</keyword>
<dbReference type="OrthoDB" id="9805913at2"/>
<dbReference type="GO" id="GO:0005829">
    <property type="term" value="C:cytosol"/>
    <property type="evidence" value="ECO:0007669"/>
    <property type="project" value="TreeGrafter"/>
</dbReference>
<dbReference type="NCBIfam" id="TIGR03071">
    <property type="entry name" value="couple_hipA"/>
    <property type="match status" value="1"/>
</dbReference>
<dbReference type="GO" id="GO:0004674">
    <property type="term" value="F:protein serine/threonine kinase activity"/>
    <property type="evidence" value="ECO:0007669"/>
    <property type="project" value="TreeGrafter"/>
</dbReference>
<organism evidence="6 7">
    <name type="scientific">Achromobacter aloeverae</name>
    <dbReference type="NCBI Taxonomy" id="1750518"/>
    <lineage>
        <taxon>Bacteria</taxon>
        <taxon>Pseudomonadati</taxon>
        <taxon>Pseudomonadota</taxon>
        <taxon>Betaproteobacteria</taxon>
        <taxon>Burkholderiales</taxon>
        <taxon>Alcaligenaceae</taxon>
        <taxon>Achromobacter</taxon>
    </lineage>
</organism>
<dbReference type="AlphaFoldDB" id="A0A4V1MRJ2"/>
<dbReference type="InterPro" id="IPR012893">
    <property type="entry name" value="HipA-like_C"/>
</dbReference>
<keyword evidence="7" id="KW-1185">Reference proteome</keyword>
<feature type="domain" description="HipA-like C-terminal" evidence="4">
    <location>
        <begin position="167"/>
        <end position="429"/>
    </location>
</feature>
<dbReference type="Pfam" id="PF07804">
    <property type="entry name" value="HipA_C"/>
    <property type="match status" value="1"/>
</dbReference>
<evidence type="ECO:0000259" key="5">
    <source>
        <dbReference type="Pfam" id="PF13657"/>
    </source>
</evidence>
<evidence type="ECO:0000256" key="1">
    <source>
        <dbReference type="ARBA" id="ARBA00010164"/>
    </source>
</evidence>
<dbReference type="Proteomes" id="UP000290849">
    <property type="component" value="Unassembled WGS sequence"/>
</dbReference>
<evidence type="ECO:0000313" key="6">
    <source>
        <dbReference type="EMBL" id="RXN84504.1"/>
    </source>
</evidence>
<protein>
    <submittedName>
        <fullName evidence="6">Type II toxin-antitoxin system HipA family toxin</fullName>
    </submittedName>
</protein>
<feature type="domain" description="HipA N-terminal subdomain 1" evidence="5">
    <location>
        <begin position="32"/>
        <end position="132"/>
    </location>
</feature>
<proteinExistence type="inferred from homology"/>
<dbReference type="RefSeq" id="WP_129153316.1">
    <property type="nucleotide sequence ID" value="NZ_JBHSDO010000018.1"/>
</dbReference>
<evidence type="ECO:0000259" key="4">
    <source>
        <dbReference type="Pfam" id="PF07804"/>
    </source>
</evidence>
<accession>A0A4V1MRJ2</accession>
<evidence type="ECO:0000256" key="3">
    <source>
        <dbReference type="ARBA" id="ARBA00022777"/>
    </source>
</evidence>